<evidence type="ECO:0000313" key="4">
    <source>
        <dbReference type="EMBL" id="CAB4214519.1"/>
    </source>
</evidence>
<reference evidence="3" key="1">
    <citation type="submission" date="2020-05" db="EMBL/GenBank/DDBJ databases">
        <authorList>
            <person name="Chiriac C."/>
            <person name="Salcher M."/>
            <person name="Ghai R."/>
            <person name="Kavagutti S V."/>
        </authorList>
    </citation>
    <scope>NUCLEOTIDE SEQUENCE</scope>
</reference>
<dbReference type="PANTHER" id="PTHR34203">
    <property type="entry name" value="METHYLTRANSFERASE, FKBM FAMILY PROTEIN"/>
    <property type="match status" value="1"/>
</dbReference>
<dbReference type="Pfam" id="PF05050">
    <property type="entry name" value="Methyltransf_21"/>
    <property type="match status" value="1"/>
</dbReference>
<keyword evidence="3" id="KW-0489">Methyltransferase</keyword>
<dbReference type="EMBL" id="LR797313">
    <property type="protein sequence ID" value="CAB4202348.1"/>
    <property type="molecule type" value="Genomic_DNA"/>
</dbReference>
<proteinExistence type="predicted"/>
<protein>
    <submittedName>
        <fullName evidence="3">FkbM_fam, methyltransferase, FkbM family</fullName>
    </submittedName>
</protein>
<evidence type="ECO:0000313" key="3">
    <source>
        <dbReference type="EMBL" id="CAB4202348.1"/>
    </source>
</evidence>
<organism evidence="3">
    <name type="scientific">uncultured Caudovirales phage</name>
    <dbReference type="NCBI Taxonomy" id="2100421"/>
    <lineage>
        <taxon>Viruses</taxon>
        <taxon>Duplodnaviria</taxon>
        <taxon>Heunggongvirae</taxon>
        <taxon>Uroviricota</taxon>
        <taxon>Caudoviricetes</taxon>
        <taxon>Peduoviridae</taxon>
        <taxon>Maltschvirus</taxon>
        <taxon>Maltschvirus maltsch</taxon>
    </lineage>
</organism>
<feature type="domain" description="Methyltransferase FkbM" evidence="1">
    <location>
        <begin position="5"/>
        <end position="132"/>
    </location>
</feature>
<dbReference type="EMBL" id="LR797410">
    <property type="protein sequence ID" value="CAB4214519.1"/>
    <property type="molecule type" value="Genomic_DNA"/>
</dbReference>
<name>A0A6J5S386_9CAUD</name>
<accession>A0A6J5S386</accession>
<dbReference type="GO" id="GO:0032259">
    <property type="term" value="P:methylation"/>
    <property type="evidence" value="ECO:0007669"/>
    <property type="project" value="UniProtKB-KW"/>
</dbReference>
<sequence>MLLFDIGANRGDAVVAGLNQGYTVIAIEPSRIYSALVKTFIYDSRVTPLRCAVSDTNDQLVEFYEAEEDGLSTLNKEWLTSSKMPYNGKPYTVRSANTITIDALAGVYGEPDLIKIDVEGAEWSVLKGMIRAYGVLTFEWTLATIKEHQKQLNYLAGLGYTHVAPQFIEHHLQTPSEWHSLSDFDFRSWHALSAPSWEAEGWKASMLRPTADVGMVWVSRKNQLETEKATK</sequence>
<evidence type="ECO:0000313" key="5">
    <source>
        <dbReference type="EMBL" id="CAB5228886.1"/>
    </source>
</evidence>
<evidence type="ECO:0000259" key="1">
    <source>
        <dbReference type="Pfam" id="PF05050"/>
    </source>
</evidence>
<dbReference type="InterPro" id="IPR052514">
    <property type="entry name" value="SAM-dependent_MTase"/>
</dbReference>
<dbReference type="InterPro" id="IPR006342">
    <property type="entry name" value="FkbM_mtfrase"/>
</dbReference>
<dbReference type="EMBL" id="LR796960">
    <property type="protein sequence ID" value="CAB4178194.1"/>
    <property type="molecule type" value="Genomic_DNA"/>
</dbReference>
<dbReference type="NCBIfam" id="TIGR01444">
    <property type="entry name" value="fkbM_fam"/>
    <property type="match status" value="1"/>
</dbReference>
<dbReference type="PANTHER" id="PTHR34203:SF15">
    <property type="entry name" value="SLL1173 PROTEIN"/>
    <property type="match status" value="1"/>
</dbReference>
<evidence type="ECO:0000313" key="2">
    <source>
        <dbReference type="EMBL" id="CAB4178194.1"/>
    </source>
</evidence>
<dbReference type="EMBL" id="LR798392">
    <property type="protein sequence ID" value="CAB5228886.1"/>
    <property type="molecule type" value="Genomic_DNA"/>
</dbReference>
<dbReference type="InterPro" id="IPR029063">
    <property type="entry name" value="SAM-dependent_MTases_sf"/>
</dbReference>
<dbReference type="Gene3D" id="3.40.50.150">
    <property type="entry name" value="Vaccinia Virus protein VP39"/>
    <property type="match status" value="1"/>
</dbReference>
<gene>
    <name evidence="2" type="ORF">UFOVP1013_44</name>
    <name evidence="3" type="ORF">UFOVP1364_6</name>
    <name evidence="4" type="ORF">UFOVP1462_44</name>
    <name evidence="5" type="ORF">UFOVP1550_53</name>
</gene>
<dbReference type="SUPFAM" id="SSF53335">
    <property type="entry name" value="S-adenosyl-L-methionine-dependent methyltransferases"/>
    <property type="match status" value="1"/>
</dbReference>
<keyword evidence="3" id="KW-0808">Transferase</keyword>
<dbReference type="GO" id="GO:0008168">
    <property type="term" value="F:methyltransferase activity"/>
    <property type="evidence" value="ECO:0007669"/>
    <property type="project" value="UniProtKB-KW"/>
</dbReference>